<name>A0A7W8UKW4_9HYPH</name>
<dbReference type="GO" id="GO:0051213">
    <property type="term" value="F:dioxygenase activity"/>
    <property type="evidence" value="ECO:0007669"/>
    <property type="project" value="UniProtKB-KW"/>
</dbReference>
<keyword evidence="1" id="KW-0812">Transmembrane</keyword>
<dbReference type="AlphaFoldDB" id="A0A7W8UKW4"/>
<evidence type="ECO:0000256" key="1">
    <source>
        <dbReference type="SAM" id="Phobius"/>
    </source>
</evidence>
<organism evidence="2 3">
    <name type="scientific">Rhizobium lentis</name>
    <dbReference type="NCBI Taxonomy" id="1138194"/>
    <lineage>
        <taxon>Bacteria</taxon>
        <taxon>Pseudomonadati</taxon>
        <taxon>Pseudomonadota</taxon>
        <taxon>Alphaproteobacteria</taxon>
        <taxon>Hyphomicrobiales</taxon>
        <taxon>Rhizobiaceae</taxon>
        <taxon>Rhizobium/Agrobacterium group</taxon>
        <taxon>Rhizobium</taxon>
    </lineage>
</organism>
<keyword evidence="2" id="KW-0223">Dioxygenase</keyword>
<keyword evidence="1" id="KW-0472">Membrane</keyword>
<dbReference type="SUPFAM" id="SSF51182">
    <property type="entry name" value="RmlC-like cupins"/>
    <property type="match status" value="1"/>
</dbReference>
<proteinExistence type="predicted"/>
<dbReference type="InterPro" id="IPR011051">
    <property type="entry name" value="RmlC_Cupin_sf"/>
</dbReference>
<reference evidence="2 3" key="1">
    <citation type="submission" date="2020-08" db="EMBL/GenBank/DDBJ databases">
        <title>Genomic Encyclopedia of Type Strains, Phase IV (KMG-V): Genome sequencing to study the core and pangenomes of soil and plant-associated prokaryotes.</title>
        <authorList>
            <person name="Whitman W."/>
        </authorList>
    </citation>
    <scope>NUCLEOTIDE SEQUENCE [LARGE SCALE GENOMIC DNA]</scope>
    <source>
        <strain evidence="2 3">SEMIA 4034</strain>
    </source>
</reference>
<gene>
    <name evidence="2" type="ORF">GGI59_001504</name>
</gene>
<keyword evidence="3" id="KW-1185">Reference proteome</keyword>
<comment type="caution">
    <text evidence="2">The sequence shown here is derived from an EMBL/GenBank/DDBJ whole genome shotgun (WGS) entry which is preliminary data.</text>
</comment>
<dbReference type="Gene3D" id="2.60.120.10">
    <property type="entry name" value="Jelly Rolls"/>
    <property type="match status" value="1"/>
</dbReference>
<protein>
    <submittedName>
        <fullName evidence="2">Quercetin dioxygenase-like cupin family protein</fullName>
    </submittedName>
</protein>
<dbReference type="Proteomes" id="UP000528824">
    <property type="component" value="Unassembled WGS sequence"/>
</dbReference>
<keyword evidence="2" id="KW-0560">Oxidoreductase</keyword>
<dbReference type="EMBL" id="JACHBC010000002">
    <property type="protein sequence ID" value="MBB5559861.1"/>
    <property type="molecule type" value="Genomic_DNA"/>
</dbReference>
<evidence type="ECO:0000313" key="3">
    <source>
        <dbReference type="Proteomes" id="UP000528824"/>
    </source>
</evidence>
<accession>A0A7W8UKW4</accession>
<keyword evidence="1" id="KW-1133">Transmembrane helix</keyword>
<sequence>MLDTDLAEPQQGEAPMMPSIKTRQVSLAMLAFNALMFAAGLPASFAFAGDCPADQVAQDGMKPGPTMPKGVTDSVLKTIDLSSKGDAWKGSMLRMRKLVVQPGGVVPWHSHDMRPANILIASGSITEYRSTCKVPILHKRGEVTAEFGHLSHWWKNNGKVPAVLYSSDILSPEMHDDNAAM</sequence>
<feature type="transmembrane region" description="Helical" evidence="1">
    <location>
        <begin position="25"/>
        <end position="48"/>
    </location>
</feature>
<evidence type="ECO:0000313" key="2">
    <source>
        <dbReference type="EMBL" id="MBB5559861.1"/>
    </source>
</evidence>
<dbReference type="InterPro" id="IPR014710">
    <property type="entry name" value="RmlC-like_jellyroll"/>
</dbReference>